<evidence type="ECO:0000259" key="10">
    <source>
        <dbReference type="PROSITE" id="PS50263"/>
    </source>
</evidence>
<feature type="transmembrane region" description="Helical" evidence="9">
    <location>
        <begin position="20"/>
        <end position="41"/>
    </location>
</feature>
<sequence length="505" mass="56382">MYVTIRALLALLAGALYPLAFAPIDLTGMVVVSLCGLLLLWEGRSAREAAWLGWLWGVAAFGIGTSWVHVAIHVYGNAPLWLSMLLTVGFVAILALYPALLGWCLQRFFTDRRAQRLAIIPLWVIGEYLRGHLFSGFPWMFAGYSQTDTVLKFIAPIAGVYGISLLLISLAVLAIMAGHEFVRERHPLWKTATFAMLFVALALPWWRWNTPVVTDQEDSVSVALVQANIEQSVRWQPERFEQTKNEYLALTEPLIGRADLVIWPEGAIPSFANYLNDYFQPLHDRALDNNTSLIFGMAVIDPDQRYYNSVIGMGHGRGRYDKRQLVPFGEYVPFEKLLRGLLAFFNLPMSGFTEGREASLLYTPKAAIAAAICYEIAYPELVRDNVASMQQQKGFLLTVSNDAWFGRSLGPAQHLQIARMRALENELALVRSTITGITAVTDQFGQIQSQLPPFDVGVLKTRVSLHTSSSLWQRFGLWPVAIICLLLLGVAGAVNRLKNHSKTPE</sequence>
<dbReference type="AlphaFoldDB" id="A0A4R6UPS2"/>
<feature type="transmembrane region" description="Helical" evidence="9">
    <location>
        <begin position="117"/>
        <end position="141"/>
    </location>
</feature>
<evidence type="ECO:0000313" key="11">
    <source>
        <dbReference type="EMBL" id="TDQ47659.1"/>
    </source>
</evidence>
<dbReference type="InterPro" id="IPR004563">
    <property type="entry name" value="Apolipo_AcylTrfase"/>
</dbReference>
<keyword evidence="6 9" id="KW-1133">Transmembrane helix</keyword>
<evidence type="ECO:0000256" key="9">
    <source>
        <dbReference type="HAMAP-Rule" id="MF_01148"/>
    </source>
</evidence>
<feature type="transmembrane region" description="Helical" evidence="9">
    <location>
        <begin position="475"/>
        <end position="494"/>
    </location>
</feature>
<dbReference type="PANTHER" id="PTHR38686:SF1">
    <property type="entry name" value="APOLIPOPROTEIN N-ACYLTRANSFERASE"/>
    <property type="match status" value="1"/>
</dbReference>
<dbReference type="GO" id="GO:0005886">
    <property type="term" value="C:plasma membrane"/>
    <property type="evidence" value="ECO:0007669"/>
    <property type="project" value="UniProtKB-SubCell"/>
</dbReference>
<dbReference type="GO" id="GO:0016410">
    <property type="term" value="F:N-acyltransferase activity"/>
    <property type="evidence" value="ECO:0007669"/>
    <property type="project" value="UniProtKB-UniRule"/>
</dbReference>
<feature type="transmembrane region" description="Helical" evidence="9">
    <location>
        <begin position="81"/>
        <end position="105"/>
    </location>
</feature>
<reference evidence="11 12" key="1">
    <citation type="submission" date="2019-03" db="EMBL/GenBank/DDBJ databases">
        <title>Genomic Encyclopedia of Type Strains, Phase IV (KMG-IV): sequencing the most valuable type-strain genomes for metagenomic binning, comparative biology and taxonomic classification.</title>
        <authorList>
            <person name="Goeker M."/>
        </authorList>
    </citation>
    <scope>NUCLEOTIDE SEQUENCE [LARGE SCALE GENOMIC DNA]</scope>
    <source>
        <strain evidence="11 12">DSM 103792</strain>
    </source>
</reference>
<evidence type="ECO:0000256" key="6">
    <source>
        <dbReference type="ARBA" id="ARBA00022989"/>
    </source>
</evidence>
<keyword evidence="5 9" id="KW-0812">Transmembrane</keyword>
<dbReference type="InterPro" id="IPR003010">
    <property type="entry name" value="C-N_Hydrolase"/>
</dbReference>
<name>A0A4R6UPS2_9GAMM</name>
<dbReference type="CDD" id="cd07571">
    <property type="entry name" value="ALP_N-acyl_transferase"/>
    <property type="match status" value="1"/>
</dbReference>
<keyword evidence="8 9" id="KW-0012">Acyltransferase</keyword>
<keyword evidence="7 9" id="KW-0472">Membrane</keyword>
<feature type="domain" description="CN hydrolase" evidence="10">
    <location>
        <begin position="225"/>
        <end position="465"/>
    </location>
</feature>
<dbReference type="EMBL" id="SNYM01000009">
    <property type="protein sequence ID" value="TDQ47659.1"/>
    <property type="molecule type" value="Genomic_DNA"/>
</dbReference>
<comment type="catalytic activity">
    <reaction evidence="9">
        <text>N-terminal S-1,2-diacyl-sn-glyceryl-L-cysteinyl-[lipoprotein] + a glycerophospholipid = N-acyl-S-1,2-diacyl-sn-glyceryl-L-cysteinyl-[lipoprotein] + a 2-acyl-sn-glycero-3-phospholipid + H(+)</text>
        <dbReference type="Rhea" id="RHEA:48228"/>
        <dbReference type="Rhea" id="RHEA-COMP:14681"/>
        <dbReference type="Rhea" id="RHEA-COMP:14684"/>
        <dbReference type="ChEBI" id="CHEBI:15378"/>
        <dbReference type="ChEBI" id="CHEBI:136912"/>
        <dbReference type="ChEBI" id="CHEBI:140656"/>
        <dbReference type="ChEBI" id="CHEBI:140657"/>
        <dbReference type="ChEBI" id="CHEBI:140660"/>
        <dbReference type="EC" id="2.3.1.269"/>
    </reaction>
</comment>
<dbReference type="EC" id="2.3.1.269" evidence="9"/>
<dbReference type="GO" id="GO:0042158">
    <property type="term" value="P:lipoprotein biosynthetic process"/>
    <property type="evidence" value="ECO:0007669"/>
    <property type="project" value="UniProtKB-UniRule"/>
</dbReference>
<comment type="function">
    <text evidence="9">Catalyzes the phospholipid dependent N-acylation of the N-terminal cysteine of apolipoprotein, the last step in lipoprotein maturation.</text>
</comment>
<evidence type="ECO:0000256" key="4">
    <source>
        <dbReference type="ARBA" id="ARBA00022679"/>
    </source>
</evidence>
<dbReference type="InterPro" id="IPR036526">
    <property type="entry name" value="C-N_Hydrolase_sf"/>
</dbReference>
<evidence type="ECO:0000256" key="2">
    <source>
        <dbReference type="ARBA" id="ARBA00010065"/>
    </source>
</evidence>
<comment type="subcellular location">
    <subcellularLocation>
        <location evidence="1 9">Cell membrane</location>
        <topology evidence="1 9">Multi-pass membrane protein</topology>
    </subcellularLocation>
</comment>
<evidence type="ECO:0000256" key="5">
    <source>
        <dbReference type="ARBA" id="ARBA00022692"/>
    </source>
</evidence>
<evidence type="ECO:0000256" key="7">
    <source>
        <dbReference type="ARBA" id="ARBA00023136"/>
    </source>
</evidence>
<dbReference type="HAMAP" id="MF_01148">
    <property type="entry name" value="Lnt"/>
    <property type="match status" value="1"/>
</dbReference>
<dbReference type="UniPathway" id="UPA00666"/>
<proteinExistence type="inferred from homology"/>
<dbReference type="PROSITE" id="PS50263">
    <property type="entry name" value="CN_HYDROLASE"/>
    <property type="match status" value="1"/>
</dbReference>
<evidence type="ECO:0000256" key="8">
    <source>
        <dbReference type="ARBA" id="ARBA00023315"/>
    </source>
</evidence>
<keyword evidence="4 9" id="KW-0808">Transferase</keyword>
<dbReference type="PANTHER" id="PTHR38686">
    <property type="entry name" value="APOLIPOPROTEIN N-ACYLTRANSFERASE"/>
    <property type="match status" value="1"/>
</dbReference>
<feature type="transmembrane region" description="Helical" evidence="9">
    <location>
        <begin position="188"/>
        <end position="206"/>
    </location>
</feature>
<dbReference type="Pfam" id="PF00795">
    <property type="entry name" value="CN_hydrolase"/>
    <property type="match status" value="1"/>
</dbReference>
<dbReference type="Pfam" id="PF20154">
    <property type="entry name" value="LNT_N"/>
    <property type="match status" value="1"/>
</dbReference>
<feature type="transmembrane region" description="Helical" evidence="9">
    <location>
        <begin position="153"/>
        <end position="176"/>
    </location>
</feature>
<evidence type="ECO:0000256" key="3">
    <source>
        <dbReference type="ARBA" id="ARBA00022475"/>
    </source>
</evidence>
<dbReference type="NCBIfam" id="TIGR00546">
    <property type="entry name" value="lnt"/>
    <property type="match status" value="1"/>
</dbReference>
<dbReference type="RefSeq" id="WP_133590849.1">
    <property type="nucleotide sequence ID" value="NZ_CP037953.1"/>
</dbReference>
<keyword evidence="12" id="KW-1185">Reference proteome</keyword>
<feature type="transmembrane region" description="Helical" evidence="9">
    <location>
        <begin position="53"/>
        <end position="75"/>
    </location>
</feature>
<accession>A0A4R6UPS2</accession>
<dbReference type="InterPro" id="IPR045378">
    <property type="entry name" value="LNT_N"/>
</dbReference>
<dbReference type="Proteomes" id="UP000295375">
    <property type="component" value="Unassembled WGS sequence"/>
</dbReference>
<comment type="similarity">
    <text evidence="2 9">Belongs to the CN hydrolase family. Apolipoprotein N-acyltransferase subfamily.</text>
</comment>
<dbReference type="OrthoDB" id="9804277at2"/>
<keyword evidence="3 9" id="KW-1003">Cell membrane</keyword>
<organism evidence="11 12">
    <name type="scientific">Permianibacter aggregans</name>
    <dbReference type="NCBI Taxonomy" id="1510150"/>
    <lineage>
        <taxon>Bacteria</taxon>
        <taxon>Pseudomonadati</taxon>
        <taxon>Pseudomonadota</taxon>
        <taxon>Gammaproteobacteria</taxon>
        <taxon>Pseudomonadales</taxon>
        <taxon>Pseudomonadaceae</taxon>
        <taxon>Permianibacter</taxon>
    </lineage>
</organism>
<protein>
    <recommendedName>
        <fullName evidence="9">Apolipoprotein N-acyltransferase</fullName>
        <shortName evidence="9">ALP N-acyltransferase</shortName>
        <ecNumber evidence="9">2.3.1.269</ecNumber>
    </recommendedName>
</protein>
<keyword evidence="11" id="KW-0449">Lipoprotein</keyword>
<gene>
    <name evidence="9" type="primary">lnt</name>
    <name evidence="11" type="ORF">EV696_10963</name>
</gene>
<comment type="caution">
    <text evidence="11">The sequence shown here is derived from an EMBL/GenBank/DDBJ whole genome shotgun (WGS) entry which is preliminary data.</text>
</comment>
<dbReference type="SUPFAM" id="SSF56317">
    <property type="entry name" value="Carbon-nitrogen hydrolase"/>
    <property type="match status" value="1"/>
</dbReference>
<dbReference type="Gene3D" id="3.60.110.10">
    <property type="entry name" value="Carbon-nitrogen hydrolase"/>
    <property type="match status" value="1"/>
</dbReference>
<evidence type="ECO:0000313" key="12">
    <source>
        <dbReference type="Proteomes" id="UP000295375"/>
    </source>
</evidence>
<comment type="pathway">
    <text evidence="9">Protein modification; lipoprotein biosynthesis (N-acyl transfer).</text>
</comment>
<evidence type="ECO:0000256" key="1">
    <source>
        <dbReference type="ARBA" id="ARBA00004651"/>
    </source>
</evidence>